<organism evidence="6 7">
    <name type="scientific">Calocera cornea HHB12733</name>
    <dbReference type="NCBI Taxonomy" id="1353952"/>
    <lineage>
        <taxon>Eukaryota</taxon>
        <taxon>Fungi</taxon>
        <taxon>Dikarya</taxon>
        <taxon>Basidiomycota</taxon>
        <taxon>Agaricomycotina</taxon>
        <taxon>Dacrymycetes</taxon>
        <taxon>Dacrymycetales</taxon>
        <taxon>Dacrymycetaceae</taxon>
        <taxon>Calocera</taxon>
    </lineage>
</organism>
<evidence type="ECO:0000256" key="5">
    <source>
        <dbReference type="SAM" id="MobiDB-lite"/>
    </source>
</evidence>
<dbReference type="Proteomes" id="UP000076842">
    <property type="component" value="Unassembled WGS sequence"/>
</dbReference>
<dbReference type="InterPro" id="IPR002347">
    <property type="entry name" value="SDR_fam"/>
</dbReference>
<protein>
    <submittedName>
        <fullName evidence="6">NAD(P)-binding protein</fullName>
    </submittedName>
</protein>
<evidence type="ECO:0000256" key="2">
    <source>
        <dbReference type="ARBA" id="ARBA00022857"/>
    </source>
</evidence>
<dbReference type="SUPFAM" id="SSF51735">
    <property type="entry name" value="NAD(P)-binding Rossmann-fold domains"/>
    <property type="match status" value="1"/>
</dbReference>
<dbReference type="PRINTS" id="PR00081">
    <property type="entry name" value="GDHRDH"/>
</dbReference>
<dbReference type="InterPro" id="IPR036291">
    <property type="entry name" value="NAD(P)-bd_dom_sf"/>
</dbReference>
<dbReference type="InterPro" id="IPR020904">
    <property type="entry name" value="Sc_DH/Rdtase_CS"/>
</dbReference>
<dbReference type="AlphaFoldDB" id="A0A165HKA9"/>
<evidence type="ECO:0000256" key="1">
    <source>
        <dbReference type="ARBA" id="ARBA00006484"/>
    </source>
</evidence>
<dbReference type="InParanoid" id="A0A165HKA9"/>
<evidence type="ECO:0000256" key="3">
    <source>
        <dbReference type="ARBA" id="ARBA00023002"/>
    </source>
</evidence>
<evidence type="ECO:0000313" key="6">
    <source>
        <dbReference type="EMBL" id="KZT59405.1"/>
    </source>
</evidence>
<dbReference type="PROSITE" id="PS00061">
    <property type="entry name" value="ADH_SHORT"/>
    <property type="match status" value="1"/>
</dbReference>
<dbReference type="Pfam" id="PF00106">
    <property type="entry name" value="adh_short"/>
    <property type="match status" value="1"/>
</dbReference>
<keyword evidence="3" id="KW-0560">Oxidoreductase</keyword>
<proteinExistence type="inferred from homology"/>
<keyword evidence="7" id="KW-1185">Reference proteome</keyword>
<feature type="compositionally biased region" description="Acidic residues" evidence="5">
    <location>
        <begin position="29"/>
        <end position="38"/>
    </location>
</feature>
<dbReference type="EMBL" id="KV423941">
    <property type="protein sequence ID" value="KZT59405.1"/>
    <property type="molecule type" value="Genomic_DNA"/>
</dbReference>
<dbReference type="CDD" id="cd05233">
    <property type="entry name" value="SDR_c"/>
    <property type="match status" value="1"/>
</dbReference>
<dbReference type="PANTHER" id="PTHR43008:SF7">
    <property type="entry name" value="SHORT CHAIN DEHYDROGENASE_REDUCTASE (AFU_ORTHOLOGUE AFUA_2G00830)"/>
    <property type="match status" value="1"/>
</dbReference>
<sequence length="332" mass="36148">MASSRSSSRYRSRSRGPSPIRTRHSYLGESEDAVDPDEAAQTNHAFTEGRVAVITGAGSLNGIGFAAAKELATYGMKLVLVDINEAELAEAVKQIEEKVGKGNVLGVPTDVSKIEACKALFEKVYDTFGEVSVLMNNAGIGPYGGAYTNLDNWHKVLDTNLYGVVNMVHTFTQAMMSQENPAVIINTGSKQGITNPPGNAAYNVSKAGVKVLTENLAWEFRQANAKVTAHLFVPGWVHTGLTGARTKDKPDGAWTATQTAQYMLERVKEGKFYIICPDNETTPEMDKLRIMWGAEDVALGRPALSRWHPEYKALFEEYMRDNLAASSSLAPP</sequence>
<evidence type="ECO:0000313" key="7">
    <source>
        <dbReference type="Proteomes" id="UP000076842"/>
    </source>
</evidence>
<reference evidence="6 7" key="1">
    <citation type="journal article" date="2016" name="Mol. Biol. Evol.">
        <title>Comparative Genomics of Early-Diverging Mushroom-Forming Fungi Provides Insights into the Origins of Lignocellulose Decay Capabilities.</title>
        <authorList>
            <person name="Nagy L.G."/>
            <person name="Riley R."/>
            <person name="Tritt A."/>
            <person name="Adam C."/>
            <person name="Daum C."/>
            <person name="Floudas D."/>
            <person name="Sun H."/>
            <person name="Yadav J.S."/>
            <person name="Pangilinan J."/>
            <person name="Larsson K.H."/>
            <person name="Matsuura K."/>
            <person name="Barry K."/>
            <person name="Labutti K."/>
            <person name="Kuo R."/>
            <person name="Ohm R.A."/>
            <person name="Bhattacharya S.S."/>
            <person name="Shirouzu T."/>
            <person name="Yoshinaga Y."/>
            <person name="Martin F.M."/>
            <person name="Grigoriev I.V."/>
            <person name="Hibbett D.S."/>
        </authorList>
    </citation>
    <scope>NUCLEOTIDE SEQUENCE [LARGE SCALE GENOMIC DNA]</scope>
    <source>
        <strain evidence="6 7">HHB12733</strain>
    </source>
</reference>
<feature type="region of interest" description="Disordered" evidence="5">
    <location>
        <begin position="1"/>
        <end position="38"/>
    </location>
</feature>
<dbReference type="STRING" id="1353952.A0A165HKA9"/>
<dbReference type="PRINTS" id="PR00080">
    <property type="entry name" value="SDRFAMILY"/>
</dbReference>
<dbReference type="GO" id="GO:0016616">
    <property type="term" value="F:oxidoreductase activity, acting on the CH-OH group of donors, NAD or NADP as acceptor"/>
    <property type="evidence" value="ECO:0007669"/>
    <property type="project" value="UniProtKB-ARBA"/>
</dbReference>
<comment type="similarity">
    <text evidence="1 4">Belongs to the short-chain dehydrogenases/reductases (SDR) family.</text>
</comment>
<dbReference type="Gene3D" id="3.40.50.720">
    <property type="entry name" value="NAD(P)-binding Rossmann-like Domain"/>
    <property type="match status" value="1"/>
</dbReference>
<keyword evidence="2" id="KW-0521">NADP</keyword>
<dbReference type="PANTHER" id="PTHR43008">
    <property type="entry name" value="BENZIL REDUCTASE"/>
    <property type="match status" value="1"/>
</dbReference>
<accession>A0A165HKA9</accession>
<evidence type="ECO:0000256" key="4">
    <source>
        <dbReference type="RuleBase" id="RU000363"/>
    </source>
</evidence>
<dbReference type="OrthoDB" id="5307821at2759"/>
<dbReference type="GO" id="GO:0050664">
    <property type="term" value="F:oxidoreductase activity, acting on NAD(P)H, oxygen as acceptor"/>
    <property type="evidence" value="ECO:0007669"/>
    <property type="project" value="TreeGrafter"/>
</dbReference>
<name>A0A165HKA9_9BASI</name>
<gene>
    <name evidence="6" type="ORF">CALCODRAFT_481636</name>
</gene>